<feature type="domain" description="Erythromycin biosynthesis protein CIII-like C-terminal" evidence="5">
    <location>
        <begin position="274"/>
        <end position="421"/>
    </location>
</feature>
<sequence>MRVLFAIMPSPTHLHPFVPLAWALQGAGHDVCVASYPDMVDTITEAGLTAVGLGDPVDLAAAVDDCAADRRLDPIIDPLVDPAQPGLWKVIRNILMSPFWMHFPAEGPASGERPFTDALVSFARNWQPDLVLWDPMCFPGAVAARACGAAHARLLWAPDYFAWTRSKYRTWLSGSTDGTREDLMAAMTAPTLERLGLSFDEELLVGQWSVDPMPADMRLPVDLEYVPVRRVPYTGAQAVPEWLHERPRKPRVCLTLGVSNRKFFGQDSRLPMAELFDAVADMDIELVATLNADQLASVRRIPDNVRTVDYVPLNQLLPTCAAIMHHGSGGTFAAAVAHRTPQLIASRPSGQSMDIARYVEQRGAGLIAADIESEDFSATEARAQLERILGDRSFQAGADALHEEVARMPSPNDVVPVLEKLTAQHRSRP</sequence>
<keyword evidence="3" id="KW-0808">Transferase</keyword>
<dbReference type="GO" id="GO:0016758">
    <property type="term" value="F:hexosyltransferase activity"/>
    <property type="evidence" value="ECO:0007669"/>
    <property type="project" value="UniProtKB-ARBA"/>
</dbReference>
<dbReference type="InterPro" id="IPR048284">
    <property type="entry name" value="EryCIII-like_N"/>
</dbReference>
<dbReference type="InterPro" id="IPR010610">
    <property type="entry name" value="EryCIII-like_C"/>
</dbReference>
<dbReference type="Pfam" id="PF21036">
    <property type="entry name" value="EryCIII-like_N"/>
    <property type="match status" value="1"/>
</dbReference>
<dbReference type="AlphaFoldDB" id="B0LJ19"/>
<dbReference type="CDD" id="cd03784">
    <property type="entry name" value="GT1_Gtf-like"/>
    <property type="match status" value="1"/>
</dbReference>
<accession>B0LJ19</accession>
<evidence type="ECO:0000259" key="5">
    <source>
        <dbReference type="Pfam" id="PF06722"/>
    </source>
</evidence>
<dbReference type="Pfam" id="PF06722">
    <property type="entry name" value="EryCIII-like_C"/>
    <property type="match status" value="1"/>
</dbReference>
<dbReference type="InterPro" id="IPR030953">
    <property type="entry name" value="Glycosyl_450act"/>
</dbReference>
<organism evidence="7">
    <name type="scientific">Streptomyces rishiriensis</name>
    <dbReference type="NCBI Taxonomy" id="68264"/>
    <lineage>
        <taxon>Bacteria</taxon>
        <taxon>Bacillati</taxon>
        <taxon>Actinomycetota</taxon>
        <taxon>Actinomycetes</taxon>
        <taxon>Kitasatosporales</taxon>
        <taxon>Streptomycetaceae</taxon>
        <taxon>Streptomyces</taxon>
    </lineage>
</organism>
<evidence type="ECO:0000259" key="6">
    <source>
        <dbReference type="Pfam" id="PF21036"/>
    </source>
</evidence>
<evidence type="ECO:0000313" key="7">
    <source>
        <dbReference type="EMBL" id="ABX71119.1"/>
    </source>
</evidence>
<dbReference type="PANTHER" id="PTHR48050:SF13">
    <property type="entry name" value="STEROL 3-BETA-GLUCOSYLTRANSFERASE UGT80A2"/>
    <property type="match status" value="1"/>
</dbReference>
<dbReference type="GO" id="GO:0017000">
    <property type="term" value="P:antibiotic biosynthetic process"/>
    <property type="evidence" value="ECO:0007669"/>
    <property type="project" value="UniProtKB-KW"/>
</dbReference>
<dbReference type="SUPFAM" id="SSF53756">
    <property type="entry name" value="UDP-Glycosyltransferase/glycogen phosphorylase"/>
    <property type="match status" value="1"/>
</dbReference>
<dbReference type="NCBIfam" id="TIGR04516">
    <property type="entry name" value="glycosyl_450act"/>
    <property type="match status" value="1"/>
</dbReference>
<evidence type="ECO:0000256" key="3">
    <source>
        <dbReference type="ARBA" id="ARBA00022679"/>
    </source>
</evidence>
<dbReference type="Gene3D" id="3.40.50.2000">
    <property type="entry name" value="Glycogen Phosphorylase B"/>
    <property type="match status" value="2"/>
</dbReference>
<evidence type="ECO:0000256" key="1">
    <source>
        <dbReference type="ARBA" id="ARBA00006962"/>
    </source>
</evidence>
<dbReference type="GO" id="GO:0008194">
    <property type="term" value="F:UDP-glycosyltransferase activity"/>
    <property type="evidence" value="ECO:0007669"/>
    <property type="project" value="InterPro"/>
</dbReference>
<evidence type="ECO:0000256" key="4">
    <source>
        <dbReference type="ARBA" id="ARBA00023194"/>
    </source>
</evidence>
<proteinExistence type="inferred from homology"/>
<reference evidence="7" key="1">
    <citation type="submission" date="2007-09" db="EMBL/GenBank/DDBJ databases">
        <authorList>
            <person name="Zhang X.J."/>
            <person name="Alemany L.B."/>
            <person name="Fiedler H.-P."/>
            <person name="Goodfellow M."/>
            <person name="Parry R.J."/>
        </authorList>
    </citation>
    <scope>NUCLEOTIDE SEQUENCE</scope>
    <source>
        <strain evidence="7">MJ773-88K4</strain>
    </source>
</reference>
<gene>
    <name evidence="7" type="primary">lct36</name>
</gene>
<dbReference type="CAZy" id="GT1">
    <property type="family name" value="Glycosyltransferase Family 1"/>
</dbReference>
<comment type="similarity">
    <text evidence="1">Belongs to the glycosyltransferase 28 family.</text>
</comment>
<protein>
    <submittedName>
        <fullName evidence="7">Lct36</fullName>
    </submittedName>
</protein>
<dbReference type="PANTHER" id="PTHR48050">
    <property type="entry name" value="STEROL 3-BETA-GLUCOSYLTRANSFERASE"/>
    <property type="match status" value="1"/>
</dbReference>
<keyword evidence="4" id="KW-0045">Antibiotic biosynthesis</keyword>
<dbReference type="InterPro" id="IPR050426">
    <property type="entry name" value="Glycosyltransferase_28"/>
</dbReference>
<feature type="domain" description="Erythromycin biosynthesis protein CIII-like N-terminal" evidence="6">
    <location>
        <begin position="22"/>
        <end position="257"/>
    </location>
</feature>
<name>B0LJ19_STRRH</name>
<dbReference type="InterPro" id="IPR002213">
    <property type="entry name" value="UDP_glucos_trans"/>
</dbReference>
<evidence type="ECO:0000256" key="2">
    <source>
        <dbReference type="ARBA" id="ARBA00022676"/>
    </source>
</evidence>
<reference evidence="7" key="2">
    <citation type="journal article" date="2008" name="Antimicrob. Agents Chemother.">
        <title>Biosynthetic investigations of lactonamycin and lactonamycin z: cloning of the biosynthetic gene clusters and discovery of an unusual starter unit.</title>
        <authorList>
            <person name="Zhang X."/>
            <person name="Alemany L.B."/>
            <person name="Fiedler H.P."/>
            <person name="Goodfellow M."/>
            <person name="Parry R.J."/>
        </authorList>
    </citation>
    <scope>NUCLEOTIDE SEQUENCE</scope>
    <source>
        <strain evidence="7">MJ773-88K4</strain>
    </source>
</reference>
<dbReference type="EMBL" id="EU147298">
    <property type="protein sequence ID" value="ABX71119.1"/>
    <property type="molecule type" value="Genomic_DNA"/>
</dbReference>
<keyword evidence="2" id="KW-0328">Glycosyltransferase</keyword>